<feature type="transmembrane region" description="Helical" evidence="1">
    <location>
        <begin position="131"/>
        <end position="156"/>
    </location>
</feature>
<reference evidence="2 3" key="1">
    <citation type="submission" date="2016-10" db="EMBL/GenBank/DDBJ databases">
        <authorList>
            <person name="de Groot N.N."/>
        </authorList>
    </citation>
    <scope>NUCLEOTIDE SEQUENCE [LARGE SCALE GENOMIC DNA]</scope>
    <source>
        <strain evidence="2 3">CGMCC 4.3519</strain>
    </source>
</reference>
<gene>
    <name evidence="2" type="ORF">SAMN05216481_1075</name>
</gene>
<keyword evidence="1" id="KW-1133">Transmembrane helix</keyword>
<keyword evidence="1" id="KW-0812">Transmembrane</keyword>
<evidence type="ECO:0000313" key="2">
    <source>
        <dbReference type="EMBL" id="SEQ37172.1"/>
    </source>
</evidence>
<accession>A0A1H9FGY3</accession>
<organism evidence="2 3">
    <name type="scientific">Streptomyces radiopugnans</name>
    <dbReference type="NCBI Taxonomy" id="403935"/>
    <lineage>
        <taxon>Bacteria</taxon>
        <taxon>Bacillati</taxon>
        <taxon>Actinomycetota</taxon>
        <taxon>Actinomycetes</taxon>
        <taxon>Kitasatosporales</taxon>
        <taxon>Streptomycetaceae</taxon>
        <taxon>Streptomyces</taxon>
    </lineage>
</organism>
<dbReference type="Pfam" id="PF19545">
    <property type="entry name" value="DUF6069"/>
    <property type="match status" value="1"/>
</dbReference>
<keyword evidence="3" id="KW-1185">Reference proteome</keyword>
<feature type="transmembrane region" description="Helical" evidence="1">
    <location>
        <begin position="75"/>
        <end position="97"/>
    </location>
</feature>
<dbReference type="Proteomes" id="UP000199055">
    <property type="component" value="Unassembled WGS sequence"/>
</dbReference>
<evidence type="ECO:0000256" key="1">
    <source>
        <dbReference type="SAM" id="Phobius"/>
    </source>
</evidence>
<dbReference type="AlphaFoldDB" id="A0A1H9FGY3"/>
<name>A0A1H9FGY3_9ACTN</name>
<evidence type="ECO:0000313" key="3">
    <source>
        <dbReference type="Proteomes" id="UP000199055"/>
    </source>
</evidence>
<dbReference type="STRING" id="403935.SAMN05216481_1075"/>
<protein>
    <submittedName>
        <fullName evidence="2">Uncharacterized protein</fullName>
    </submittedName>
</protein>
<dbReference type="InterPro" id="IPR045713">
    <property type="entry name" value="DUF6069"/>
</dbReference>
<dbReference type="RefSeq" id="WP_093659604.1">
    <property type="nucleotide sequence ID" value="NZ_FOET01000007.1"/>
</dbReference>
<keyword evidence="1" id="KW-0472">Membrane</keyword>
<dbReference type="EMBL" id="FOET01000007">
    <property type="protein sequence ID" value="SEQ37172.1"/>
    <property type="molecule type" value="Genomic_DNA"/>
</dbReference>
<feature type="transmembrane region" description="Helical" evidence="1">
    <location>
        <begin position="104"/>
        <end position="125"/>
    </location>
</feature>
<feature type="transmembrane region" description="Helical" evidence="1">
    <location>
        <begin position="29"/>
        <end position="55"/>
    </location>
</feature>
<sequence>MTGPPPYDQYPSHGDRREPAPARIAAGRLWATGAATAAVAALAAVVTTLLIRGVLGVPVFAPDGAGAWGDATTGYLAALAAGAALVATALLHLLLVATPRPGRFFTWIVLLVTAAMMLFPFTTGIATESKFGTAAVALVTGLAITSLLSSAVPSVVTDRDRFSG</sequence>
<proteinExistence type="predicted"/>